<protein>
    <recommendedName>
        <fullName evidence="1">3-keto-alpha-glucoside-1,2-lyase/3-keto-2-hydroxy-glucal hydratase domain-containing protein</fullName>
    </recommendedName>
</protein>
<accession>A0A143PUF6</accession>
<feature type="domain" description="3-keto-alpha-glucoside-1,2-lyase/3-keto-2-hydroxy-glucal hydratase" evidence="1">
    <location>
        <begin position="105"/>
        <end position="345"/>
    </location>
</feature>
<name>A0A143PUF6_LUTPR</name>
<dbReference type="Proteomes" id="UP000076079">
    <property type="component" value="Chromosome"/>
</dbReference>
<dbReference type="Pfam" id="PF06439">
    <property type="entry name" value="3keto-disac_hyd"/>
    <property type="match status" value="1"/>
</dbReference>
<dbReference type="EMBL" id="CP015136">
    <property type="protein sequence ID" value="AMY11449.1"/>
    <property type="molecule type" value="Genomic_DNA"/>
</dbReference>
<dbReference type="Gene3D" id="2.60.120.560">
    <property type="entry name" value="Exo-inulinase, domain 1"/>
    <property type="match status" value="1"/>
</dbReference>
<evidence type="ECO:0000313" key="2">
    <source>
        <dbReference type="EMBL" id="AMY11449.1"/>
    </source>
</evidence>
<sequence>MGAPAASLPRRLGLAALAARADPLSAYFVPHNEHLIPLARLLLQLQYTLEGSNGCTMLAVSLASCARMPATLMTNSPARLLTSVVVFLLSLAPGLPAAAQETNVVHLFNGKDLSSFYTWLVNDHRTDPDKVFSVVDNVDGAPAIRISGQKFGGITTHEEYETYRLVVEFRWGTVTWKPRTSRARDSGVLIHCQGADGNTGKTFNGPWMRSIEAQIIEGGVGDFLMVQGYEPDGTRLSPEMTASHILDRDGEFVYDPAGTPRVFRDGNRINWSGRDPDWTDRLGYRGAHEVEKPAGEWNQLEIVVARDRITNILNGVVVNVGLHPSYTRGKIIIQSEGAEIYVRRVDLYPDGR</sequence>
<organism evidence="2 3">
    <name type="scientific">Luteitalea pratensis</name>
    <dbReference type="NCBI Taxonomy" id="1855912"/>
    <lineage>
        <taxon>Bacteria</taxon>
        <taxon>Pseudomonadati</taxon>
        <taxon>Acidobacteriota</taxon>
        <taxon>Vicinamibacteria</taxon>
        <taxon>Vicinamibacterales</taxon>
        <taxon>Vicinamibacteraceae</taxon>
        <taxon>Luteitalea</taxon>
    </lineage>
</organism>
<dbReference type="STRING" id="1855912.LuPra_04699"/>
<dbReference type="GO" id="GO:0016787">
    <property type="term" value="F:hydrolase activity"/>
    <property type="evidence" value="ECO:0007669"/>
    <property type="project" value="InterPro"/>
</dbReference>
<dbReference type="KEGG" id="abac:LuPra_04699"/>
<dbReference type="InterPro" id="IPR010496">
    <property type="entry name" value="AL/BT2_dom"/>
</dbReference>
<evidence type="ECO:0000313" key="3">
    <source>
        <dbReference type="Proteomes" id="UP000076079"/>
    </source>
</evidence>
<keyword evidence="3" id="KW-1185">Reference proteome</keyword>
<dbReference type="OrthoDB" id="259356at2"/>
<reference evidence="3" key="2">
    <citation type="submission" date="2016-04" db="EMBL/GenBank/DDBJ databases">
        <title>First Complete Genome Sequence of a Subdivision 6 Acidobacterium.</title>
        <authorList>
            <person name="Huang S."/>
            <person name="Vieira S."/>
            <person name="Bunk B."/>
            <person name="Riedel T."/>
            <person name="Sproeer C."/>
            <person name="Overmann J."/>
        </authorList>
    </citation>
    <scope>NUCLEOTIDE SEQUENCE [LARGE SCALE GENOMIC DNA]</scope>
    <source>
        <strain evidence="3">DSM 100886 HEG_-6_39</strain>
    </source>
</reference>
<proteinExistence type="predicted"/>
<dbReference type="PATRIC" id="fig|1813736.3.peg.4956"/>
<dbReference type="RefSeq" id="WP_110172995.1">
    <property type="nucleotide sequence ID" value="NZ_CP015136.1"/>
</dbReference>
<gene>
    <name evidence="2" type="ORF">LuPra_04699</name>
</gene>
<reference evidence="2 3" key="1">
    <citation type="journal article" date="2016" name="Genome Announc.">
        <title>First Complete Genome Sequence of a Subdivision 6 Acidobacterium Strain.</title>
        <authorList>
            <person name="Huang S."/>
            <person name="Vieira S."/>
            <person name="Bunk B."/>
            <person name="Riedel T."/>
            <person name="Sproer C."/>
            <person name="Overmann J."/>
        </authorList>
    </citation>
    <scope>NUCLEOTIDE SEQUENCE [LARGE SCALE GENOMIC DNA]</scope>
    <source>
        <strain evidence="3">DSM 100886 HEG_-6_39</strain>
    </source>
</reference>
<dbReference type="AlphaFoldDB" id="A0A143PUF6"/>
<evidence type="ECO:0000259" key="1">
    <source>
        <dbReference type="Pfam" id="PF06439"/>
    </source>
</evidence>